<evidence type="ECO:0000256" key="14">
    <source>
        <dbReference type="ARBA" id="ARBA00032235"/>
    </source>
</evidence>
<keyword evidence="5" id="KW-0677">Repeat</keyword>
<dbReference type="InterPro" id="IPR005738">
    <property type="entry name" value="TopoIII"/>
</dbReference>
<dbReference type="NCBIfam" id="NF005829">
    <property type="entry name" value="PRK07726.1"/>
    <property type="match status" value="1"/>
</dbReference>
<dbReference type="PROSITE" id="PS50880">
    <property type="entry name" value="TOPRIM"/>
    <property type="match status" value="1"/>
</dbReference>
<dbReference type="InterPro" id="IPR013497">
    <property type="entry name" value="Topo_IA_cen"/>
</dbReference>
<comment type="similarity">
    <text evidence="2">Belongs to the type IA topoisomerase family.</text>
</comment>
<evidence type="ECO:0000313" key="20">
    <source>
        <dbReference type="EMBL" id="MBL6234428.1"/>
    </source>
</evidence>
<evidence type="ECO:0000313" key="21">
    <source>
        <dbReference type="EMBL" id="PAU25346.1"/>
    </source>
</evidence>
<keyword evidence="9" id="KW-0799">Topoisomerase</keyword>
<evidence type="ECO:0000313" key="22">
    <source>
        <dbReference type="Proteomes" id="UP000218543"/>
    </source>
</evidence>
<keyword evidence="11 21" id="KW-0413">Isomerase</keyword>
<protein>
    <recommendedName>
        <fullName evidence="3">DNA topoisomerase</fullName>
        <ecNumber evidence="3">5.6.2.1</ecNumber>
    </recommendedName>
    <alternativeName>
        <fullName evidence="15">Omega-protein</fullName>
    </alternativeName>
    <alternativeName>
        <fullName evidence="14">Relaxing enzyme</fullName>
    </alternativeName>
    <alternativeName>
        <fullName evidence="12">Swivelase</fullName>
    </alternativeName>
    <alternativeName>
        <fullName evidence="13">Untwisting enzyme</fullName>
    </alternativeName>
</protein>
<feature type="compositionally biased region" description="Basic residues" evidence="16">
    <location>
        <begin position="658"/>
        <end position="670"/>
    </location>
</feature>
<dbReference type="GO" id="GO:0043597">
    <property type="term" value="C:cytoplasmic replication fork"/>
    <property type="evidence" value="ECO:0007669"/>
    <property type="project" value="TreeGrafter"/>
</dbReference>
<dbReference type="Proteomes" id="UP000218543">
    <property type="component" value="Unassembled WGS sequence"/>
</dbReference>
<dbReference type="CDD" id="cd03362">
    <property type="entry name" value="TOPRIM_TopoIA_TopoIII"/>
    <property type="match status" value="1"/>
</dbReference>
<dbReference type="SUPFAM" id="SSF57783">
    <property type="entry name" value="Zinc beta-ribbon"/>
    <property type="match status" value="1"/>
</dbReference>
<dbReference type="GO" id="GO:0008270">
    <property type="term" value="F:zinc ion binding"/>
    <property type="evidence" value="ECO:0007669"/>
    <property type="project" value="UniProtKB-KW"/>
</dbReference>
<evidence type="ECO:0000256" key="11">
    <source>
        <dbReference type="ARBA" id="ARBA00023235"/>
    </source>
</evidence>
<dbReference type="GO" id="GO:0006310">
    <property type="term" value="P:DNA recombination"/>
    <property type="evidence" value="ECO:0007669"/>
    <property type="project" value="TreeGrafter"/>
</dbReference>
<evidence type="ECO:0000313" key="19">
    <source>
        <dbReference type="EMBL" id="EFG2162550.1"/>
    </source>
</evidence>
<dbReference type="CDD" id="cd00186">
    <property type="entry name" value="TOP1Ac"/>
    <property type="match status" value="1"/>
</dbReference>
<dbReference type="GO" id="GO:0003677">
    <property type="term" value="F:DNA binding"/>
    <property type="evidence" value="ECO:0007669"/>
    <property type="project" value="UniProtKB-KW"/>
</dbReference>
<accession>A0A2A2CFL1</accession>
<gene>
    <name evidence="19" type="ORF">BRV02_003657</name>
    <name evidence="21" type="ORF">BTQ06_05640</name>
    <name evidence="20" type="ORF">JNA65_10915</name>
</gene>
<dbReference type="PROSITE" id="PS00396">
    <property type="entry name" value="TOPO_IA_1"/>
    <property type="match status" value="1"/>
</dbReference>
<evidence type="ECO:0000259" key="17">
    <source>
        <dbReference type="PROSITE" id="PS50880"/>
    </source>
</evidence>
<dbReference type="FunFam" id="1.10.290.10:FF:000004">
    <property type="entry name" value="DNA topoisomerase 3"/>
    <property type="match status" value="1"/>
</dbReference>
<feature type="region of interest" description="Disordered" evidence="16">
    <location>
        <begin position="652"/>
        <end position="680"/>
    </location>
</feature>
<keyword evidence="10" id="KW-0238">DNA-binding</keyword>
<dbReference type="PRINTS" id="PR00417">
    <property type="entry name" value="PRTPISMRASEI"/>
</dbReference>
<evidence type="ECO:0000256" key="3">
    <source>
        <dbReference type="ARBA" id="ARBA00012891"/>
    </source>
</evidence>
<dbReference type="InterPro" id="IPR023406">
    <property type="entry name" value="Topo_IA_AS"/>
</dbReference>
<evidence type="ECO:0000256" key="13">
    <source>
        <dbReference type="ARBA" id="ARBA00031985"/>
    </source>
</evidence>
<dbReference type="Gene3D" id="3.30.65.10">
    <property type="entry name" value="Bacterial Topoisomerase I, domain 1"/>
    <property type="match status" value="1"/>
</dbReference>
<evidence type="ECO:0000259" key="18">
    <source>
        <dbReference type="PROSITE" id="PS52039"/>
    </source>
</evidence>
<dbReference type="Pfam" id="PF01131">
    <property type="entry name" value="Topoisom_bac"/>
    <property type="match status" value="1"/>
</dbReference>
<dbReference type="EMBL" id="AASSGK010000026">
    <property type="protein sequence ID" value="EFG2162550.1"/>
    <property type="molecule type" value="Genomic_DNA"/>
</dbReference>
<evidence type="ECO:0000256" key="7">
    <source>
        <dbReference type="ARBA" id="ARBA00022833"/>
    </source>
</evidence>
<dbReference type="PANTHER" id="PTHR11390">
    <property type="entry name" value="PROKARYOTIC DNA TOPOISOMERASE"/>
    <property type="match status" value="1"/>
</dbReference>
<dbReference type="GO" id="GO:0003917">
    <property type="term" value="F:DNA topoisomerase type I (single strand cut, ATP-independent) activity"/>
    <property type="evidence" value="ECO:0007669"/>
    <property type="project" value="UniProtKB-EC"/>
</dbReference>
<dbReference type="Gene3D" id="3.40.50.140">
    <property type="match status" value="1"/>
</dbReference>
<dbReference type="GO" id="GO:0006281">
    <property type="term" value="P:DNA repair"/>
    <property type="evidence" value="ECO:0007669"/>
    <property type="project" value="TreeGrafter"/>
</dbReference>
<organism evidence="21 22">
    <name type="scientific">Escherichia coli</name>
    <dbReference type="NCBI Taxonomy" id="562"/>
    <lineage>
        <taxon>Bacteria</taxon>
        <taxon>Pseudomonadati</taxon>
        <taxon>Pseudomonadota</taxon>
        <taxon>Gammaproteobacteria</taxon>
        <taxon>Enterobacterales</taxon>
        <taxon>Enterobacteriaceae</taxon>
        <taxon>Escherichia</taxon>
    </lineage>
</organism>
<evidence type="ECO:0000256" key="15">
    <source>
        <dbReference type="ARBA" id="ARBA00032877"/>
    </source>
</evidence>
<evidence type="ECO:0000256" key="16">
    <source>
        <dbReference type="SAM" id="MobiDB-lite"/>
    </source>
</evidence>
<reference evidence="19 23" key="2">
    <citation type="submission" date="2020-02" db="EMBL/GenBank/DDBJ databases">
        <authorList>
            <person name="Ashton P.M."/>
            <person name="Dallman T."/>
            <person name="Nair S."/>
            <person name="De Pinna E."/>
            <person name="Peters T."/>
            <person name="Grant K."/>
        </authorList>
    </citation>
    <scope>NUCLEOTIDE SEQUENCE [LARGE SCALE GENOMIC DNA]</scope>
    <source>
        <strain evidence="19 23">188143</strain>
    </source>
</reference>
<sequence length="680" mass="75585">MQLFLCEKPSQAKDIARELALSKRGDGYIGDDNIAVTWAIGHLLELAEPEAYGEQFGSPWRSDVLPLIPEQWQMVVKPKVKKQLIVIRGLLKRASEVVIATDADREGEVIARELLEYCQYRGRVRRLWLSALDEASIRKALNNILPGEQTALLSEAGKGRARADWLTGMNLTRLYTLKARERGISGVLSVGRVQTPTLAMVVRRDQEIAKFVPVPWWQVIVWLEKEGLRFRSNWVAAEQYCDDEGRCVNVQAAGAVLGLCRQQSSAVVQDVVQKREKTPPPLCFSLGTLQEACSRKFGMGAQTVLDIAQSLYETHKATTYPRTDCGYLPASMHEESSEVLEAVGRSDPSVLPQLAELESGRVSRIWNDKKITAHHAIIPTRQVFDLSSLNGDELKVYQLIRQHYLAQFLPEQEADVTEATFVIGGQLFRSRGRVNVIIGWKQLFPPENHADEEKPDSDESGNILPPLIKGELCALDGAEQKELKTVPPRPFTEGSLITAMKNASSGVTDPVLKKILRENAGLGTEATRAGILETLFARNYIERAGKHIRSTQLGRELVAALPDSLTNPGMTALWEQALDDVARGKISLEAFMEKQHQWIRHLVLSGRNQTVNLSVESGPSCPLCNGPTVKRKGKSGFFWGCSRYPDCRGIAGEQGNSRGRKRKINFSHKQKSGDVGDKLN</sequence>
<dbReference type="Proteomes" id="UP000534332">
    <property type="component" value="Unassembled WGS sequence"/>
</dbReference>
<dbReference type="PROSITE" id="PS52039">
    <property type="entry name" value="TOPO_IA_2"/>
    <property type="match status" value="1"/>
</dbReference>
<dbReference type="NCBIfam" id="TIGR01056">
    <property type="entry name" value="topB"/>
    <property type="match status" value="1"/>
</dbReference>
<evidence type="ECO:0000256" key="9">
    <source>
        <dbReference type="ARBA" id="ARBA00023029"/>
    </source>
</evidence>
<dbReference type="SMART" id="SM00437">
    <property type="entry name" value="TOP1Ac"/>
    <property type="match status" value="1"/>
</dbReference>
<feature type="compositionally biased region" description="Basic and acidic residues" evidence="16">
    <location>
        <begin position="671"/>
        <end position="680"/>
    </location>
</feature>
<evidence type="ECO:0000256" key="5">
    <source>
        <dbReference type="ARBA" id="ARBA00022737"/>
    </source>
</evidence>
<evidence type="ECO:0000313" key="23">
    <source>
        <dbReference type="Proteomes" id="UP000534332"/>
    </source>
</evidence>
<dbReference type="SMART" id="SM00493">
    <property type="entry name" value="TOPRIM"/>
    <property type="match status" value="1"/>
</dbReference>
<dbReference type="SMART" id="SM00436">
    <property type="entry name" value="TOP1Bc"/>
    <property type="match status" value="1"/>
</dbReference>
<name>A0A2A2CFL1_ECOLX</name>
<reference evidence="21 22" key="1">
    <citation type="submission" date="2016-12" db="EMBL/GenBank/DDBJ databases">
        <title>Real-Time Genomic Investigation Underlying the Public Health Response to a Shiga Toxin-Producing Escherichia Coli O26:H11 Outbreak in a Nursery.</title>
        <authorList>
            <person name="Ferdous M."/>
            <person name="Moran-Gilad J."/>
            <person name="Rossen J.W."/>
            <person name="Gdalevich M."/>
        </authorList>
    </citation>
    <scope>NUCLEOTIDE SEQUENCE [LARGE SCALE GENOMIC DNA]</scope>
    <source>
        <strain evidence="21 22">STEC 514-2</strain>
    </source>
</reference>
<dbReference type="InterPro" id="IPR013826">
    <property type="entry name" value="Topo_IA_cen_sub3"/>
</dbReference>
<dbReference type="GO" id="GO:0006265">
    <property type="term" value="P:DNA topological change"/>
    <property type="evidence" value="ECO:0007669"/>
    <property type="project" value="InterPro"/>
</dbReference>
<dbReference type="SUPFAM" id="SSF56712">
    <property type="entry name" value="Prokaryotic type I DNA topoisomerase"/>
    <property type="match status" value="1"/>
</dbReference>
<dbReference type="PANTHER" id="PTHR11390:SF21">
    <property type="entry name" value="DNA TOPOISOMERASE 3-ALPHA"/>
    <property type="match status" value="1"/>
</dbReference>
<dbReference type="Pfam" id="PF01396">
    <property type="entry name" value="Zn_ribbon_Top1"/>
    <property type="match status" value="1"/>
</dbReference>
<dbReference type="InterPro" id="IPR013825">
    <property type="entry name" value="Topo_IA_cen_sub2"/>
</dbReference>
<comment type="catalytic activity">
    <reaction evidence="1">
        <text>ATP-independent breakage of single-stranded DNA, followed by passage and rejoining.</text>
        <dbReference type="EC" id="5.6.2.1"/>
    </reaction>
</comment>
<comment type="caution">
    <text evidence="21">The sequence shown here is derived from an EMBL/GenBank/DDBJ whole genome shotgun (WGS) entry which is preliminary data.</text>
</comment>
<keyword evidence="7" id="KW-0862">Zinc</keyword>
<keyword evidence="8" id="KW-0460">Magnesium</keyword>
<dbReference type="Pfam" id="PF01751">
    <property type="entry name" value="Toprim"/>
    <property type="match status" value="1"/>
</dbReference>
<dbReference type="RefSeq" id="WP_062876718.1">
    <property type="nucleotide sequence ID" value="NZ_JAEIHU010000545.1"/>
</dbReference>
<dbReference type="EMBL" id="JAETYZ010000009">
    <property type="protein sequence ID" value="MBL6234428.1"/>
    <property type="molecule type" value="Genomic_DNA"/>
</dbReference>
<dbReference type="EMBL" id="MRVZ01000014">
    <property type="protein sequence ID" value="PAU25346.1"/>
    <property type="molecule type" value="Genomic_DNA"/>
</dbReference>
<feature type="domain" description="Toprim" evidence="17">
    <location>
        <begin position="1"/>
        <end position="133"/>
    </location>
</feature>
<dbReference type="Gene3D" id="1.10.290.10">
    <property type="entry name" value="Topoisomerase I, domain 4"/>
    <property type="match status" value="1"/>
</dbReference>
<evidence type="ECO:0000256" key="12">
    <source>
        <dbReference type="ARBA" id="ARBA00030003"/>
    </source>
</evidence>
<dbReference type="InterPro" id="IPR013824">
    <property type="entry name" value="Topo_IA_cen_sub1"/>
</dbReference>
<dbReference type="InterPro" id="IPR013498">
    <property type="entry name" value="Topo_IA_Znf"/>
</dbReference>
<dbReference type="Gene3D" id="1.10.460.10">
    <property type="entry name" value="Topoisomerase I, domain 2"/>
    <property type="match status" value="1"/>
</dbReference>
<dbReference type="Gene3D" id="2.70.20.10">
    <property type="entry name" value="Topoisomerase I, domain 3"/>
    <property type="match status" value="1"/>
</dbReference>
<evidence type="ECO:0000313" key="24">
    <source>
        <dbReference type="Proteomes" id="UP000615017"/>
    </source>
</evidence>
<dbReference type="EC" id="5.6.2.1" evidence="3"/>
<dbReference type="Proteomes" id="UP000615017">
    <property type="component" value="Unassembled WGS sequence"/>
</dbReference>
<dbReference type="AlphaFoldDB" id="A0A2A2CFL1"/>
<evidence type="ECO:0000256" key="6">
    <source>
        <dbReference type="ARBA" id="ARBA00022771"/>
    </source>
</evidence>
<evidence type="ECO:0000256" key="2">
    <source>
        <dbReference type="ARBA" id="ARBA00009446"/>
    </source>
</evidence>
<dbReference type="InterPro" id="IPR003601">
    <property type="entry name" value="Topo_IA_2"/>
</dbReference>
<reference evidence="20 24" key="3">
    <citation type="submission" date="2021-01" db="EMBL/GenBank/DDBJ databases">
        <title>Genomes of Escherichia coli STEC strains from raw meat-based diets for companion animals.</title>
        <authorList>
            <person name="Stevens M.J.A."/>
            <person name="Stephan R."/>
        </authorList>
    </citation>
    <scope>NUCLEOTIDE SEQUENCE [LARGE SCALE GENOMIC DNA]</scope>
    <source>
        <strain evidence="20 24">LSC1-58</strain>
    </source>
</reference>
<evidence type="ECO:0000256" key="4">
    <source>
        <dbReference type="ARBA" id="ARBA00022723"/>
    </source>
</evidence>
<evidence type="ECO:0000256" key="1">
    <source>
        <dbReference type="ARBA" id="ARBA00000213"/>
    </source>
</evidence>
<dbReference type="InterPro" id="IPR034144">
    <property type="entry name" value="TOPRIM_TopoIII"/>
</dbReference>
<dbReference type="InterPro" id="IPR006171">
    <property type="entry name" value="TOPRIM_dom"/>
</dbReference>
<keyword evidence="4" id="KW-0479">Metal-binding</keyword>
<proteinExistence type="inferred from homology"/>
<evidence type="ECO:0000256" key="10">
    <source>
        <dbReference type="ARBA" id="ARBA00023125"/>
    </source>
</evidence>
<evidence type="ECO:0000256" key="8">
    <source>
        <dbReference type="ARBA" id="ARBA00022842"/>
    </source>
</evidence>
<dbReference type="InterPro" id="IPR003602">
    <property type="entry name" value="Topo_IA_DNA-bd_dom"/>
</dbReference>
<feature type="domain" description="Topo IA-type catalytic" evidence="18">
    <location>
        <begin position="150"/>
        <end position="603"/>
    </location>
</feature>
<dbReference type="InterPro" id="IPR023405">
    <property type="entry name" value="Topo_IA_core_domain"/>
</dbReference>
<dbReference type="InterPro" id="IPR000380">
    <property type="entry name" value="Topo_IA"/>
</dbReference>
<keyword evidence="6" id="KW-0863">Zinc-finger</keyword>